<evidence type="ECO:0000313" key="1">
    <source>
        <dbReference type="EMBL" id="QAV17503.1"/>
    </source>
</evidence>
<sequence length="79" mass="8958">MKGKLSFALFIYRIIVKGHKYTDSSYFLCDFIIKNKTAIIVITIIVKNMIPTGVIKYPIINTFSREVTEPAAQQPCACQ</sequence>
<reference evidence="1 2" key="1">
    <citation type="submission" date="2018-01" db="EMBL/GenBank/DDBJ databases">
        <title>The whole genome sequencing and assembly of Paenibacillus chitinolyticus KCCM 41400 strain.</title>
        <authorList>
            <person name="Kim J.-Y."/>
            <person name="Park M.-K."/>
            <person name="Lee Y.-J."/>
            <person name="Yi H."/>
            <person name="Bahn Y.-S."/>
            <person name="Kim J.F."/>
            <person name="Lee D.-W."/>
        </authorList>
    </citation>
    <scope>NUCLEOTIDE SEQUENCE [LARGE SCALE GENOMIC DNA]</scope>
    <source>
        <strain evidence="1 2">KCCM 41400</strain>
    </source>
</reference>
<protein>
    <submittedName>
        <fullName evidence="1">Uncharacterized protein</fullName>
    </submittedName>
</protein>
<accession>A0A410WT23</accession>
<gene>
    <name evidence="1" type="ORF">PC41400_07425</name>
</gene>
<dbReference type="Proteomes" id="UP000288943">
    <property type="component" value="Chromosome"/>
</dbReference>
<organism evidence="1 2">
    <name type="scientific">Paenibacillus chitinolyticus</name>
    <dbReference type="NCBI Taxonomy" id="79263"/>
    <lineage>
        <taxon>Bacteria</taxon>
        <taxon>Bacillati</taxon>
        <taxon>Bacillota</taxon>
        <taxon>Bacilli</taxon>
        <taxon>Bacillales</taxon>
        <taxon>Paenibacillaceae</taxon>
        <taxon>Paenibacillus</taxon>
    </lineage>
</organism>
<evidence type="ECO:0000313" key="2">
    <source>
        <dbReference type="Proteomes" id="UP000288943"/>
    </source>
</evidence>
<name>A0A410WT23_9BACL</name>
<dbReference type="EMBL" id="CP026520">
    <property type="protein sequence ID" value="QAV17503.1"/>
    <property type="molecule type" value="Genomic_DNA"/>
</dbReference>
<dbReference type="KEGG" id="pchi:PC41400_07425"/>
<dbReference type="AlphaFoldDB" id="A0A410WT23"/>
<proteinExistence type="predicted"/>